<reference evidence="1" key="1">
    <citation type="journal article" date="2023" name="Insect Mol. Biol.">
        <title>Genome sequencing provides insights into the evolution of gene families encoding plant cell wall-degrading enzymes in longhorned beetles.</title>
        <authorList>
            <person name="Shin N.R."/>
            <person name="Okamura Y."/>
            <person name="Kirsch R."/>
            <person name="Pauchet Y."/>
        </authorList>
    </citation>
    <scope>NUCLEOTIDE SEQUENCE</scope>
    <source>
        <strain evidence="1">AMC_N1</strain>
    </source>
</reference>
<dbReference type="Proteomes" id="UP001162162">
    <property type="component" value="Unassembled WGS sequence"/>
</dbReference>
<evidence type="ECO:0000313" key="1">
    <source>
        <dbReference type="EMBL" id="KAJ8951887.1"/>
    </source>
</evidence>
<evidence type="ECO:0000313" key="2">
    <source>
        <dbReference type="Proteomes" id="UP001162162"/>
    </source>
</evidence>
<gene>
    <name evidence="1" type="ORF">NQ318_019864</name>
</gene>
<sequence length="101" mass="11616">MKCDSLKLDTKCKIFIWLMDFISILADEDVFRQDIGSRMEIGLAERGYKTAQLKCGSDSMTVDLQTYEEFLGVIYTRGSFHDKRPPCFYDTETREGKPLSA</sequence>
<protein>
    <submittedName>
        <fullName evidence="1">Uncharacterized protein</fullName>
    </submittedName>
</protein>
<dbReference type="AlphaFoldDB" id="A0AAV8YLQ6"/>
<name>A0AAV8YLQ6_9CUCU</name>
<accession>A0AAV8YLQ6</accession>
<comment type="caution">
    <text evidence="1">The sequence shown here is derived from an EMBL/GenBank/DDBJ whole genome shotgun (WGS) entry which is preliminary data.</text>
</comment>
<organism evidence="1 2">
    <name type="scientific">Aromia moschata</name>
    <dbReference type="NCBI Taxonomy" id="1265417"/>
    <lineage>
        <taxon>Eukaryota</taxon>
        <taxon>Metazoa</taxon>
        <taxon>Ecdysozoa</taxon>
        <taxon>Arthropoda</taxon>
        <taxon>Hexapoda</taxon>
        <taxon>Insecta</taxon>
        <taxon>Pterygota</taxon>
        <taxon>Neoptera</taxon>
        <taxon>Endopterygota</taxon>
        <taxon>Coleoptera</taxon>
        <taxon>Polyphaga</taxon>
        <taxon>Cucujiformia</taxon>
        <taxon>Chrysomeloidea</taxon>
        <taxon>Cerambycidae</taxon>
        <taxon>Cerambycinae</taxon>
        <taxon>Callichromatini</taxon>
        <taxon>Aromia</taxon>
    </lineage>
</organism>
<dbReference type="EMBL" id="JAPWTK010000078">
    <property type="protein sequence ID" value="KAJ8951887.1"/>
    <property type="molecule type" value="Genomic_DNA"/>
</dbReference>
<proteinExistence type="predicted"/>
<keyword evidence="2" id="KW-1185">Reference proteome</keyword>